<evidence type="ECO:0000256" key="3">
    <source>
        <dbReference type="ARBA" id="ARBA00022723"/>
    </source>
</evidence>
<gene>
    <name evidence="10" type="ORF">RDB_LOCUS165683</name>
</gene>
<evidence type="ECO:0000313" key="11">
    <source>
        <dbReference type="Proteomes" id="UP000663846"/>
    </source>
</evidence>
<evidence type="ECO:0000259" key="9">
    <source>
        <dbReference type="PROSITE" id="PS00498"/>
    </source>
</evidence>
<evidence type="ECO:0000256" key="2">
    <source>
        <dbReference type="ARBA" id="ARBA00011906"/>
    </source>
</evidence>
<dbReference type="InterPro" id="IPR002227">
    <property type="entry name" value="Tyrosinase_Cu-bd"/>
</dbReference>
<reference evidence="10" key="1">
    <citation type="submission" date="2021-01" db="EMBL/GenBank/DDBJ databases">
        <authorList>
            <person name="Kaushik A."/>
        </authorList>
    </citation>
    <scope>NUCLEOTIDE SEQUENCE</scope>
    <source>
        <strain evidence="10">AG1-1C</strain>
    </source>
</reference>
<dbReference type="EMBL" id="CAJMWS010000816">
    <property type="protein sequence ID" value="CAE6465121.1"/>
    <property type="molecule type" value="Genomic_DNA"/>
</dbReference>
<evidence type="ECO:0000256" key="7">
    <source>
        <dbReference type="ARBA" id="ARBA00048881"/>
    </source>
</evidence>
<dbReference type="PROSITE" id="PS00498">
    <property type="entry name" value="TYROSINASE_2"/>
    <property type="match status" value="1"/>
</dbReference>
<evidence type="ECO:0000256" key="5">
    <source>
        <dbReference type="ARBA" id="ARBA00023101"/>
    </source>
</evidence>
<keyword evidence="5" id="KW-0470">Melanin biosynthesis</keyword>
<dbReference type="PANTHER" id="PTHR11474">
    <property type="entry name" value="TYROSINASE FAMILY MEMBER"/>
    <property type="match status" value="1"/>
</dbReference>
<dbReference type="AlphaFoldDB" id="A0A8H3BUA3"/>
<dbReference type="InterPro" id="IPR050316">
    <property type="entry name" value="Tyrosinase/Hemocyanin"/>
</dbReference>
<dbReference type="Proteomes" id="UP000663846">
    <property type="component" value="Unassembled WGS sequence"/>
</dbReference>
<dbReference type="Gene3D" id="1.10.1280.10">
    <property type="entry name" value="Di-copper center containing domain from catechol oxidase"/>
    <property type="match status" value="1"/>
</dbReference>
<dbReference type="GO" id="GO:0004503">
    <property type="term" value="F:tyrosinase activity"/>
    <property type="evidence" value="ECO:0007669"/>
    <property type="project" value="UniProtKB-EC"/>
</dbReference>
<dbReference type="GO" id="GO:0046872">
    <property type="term" value="F:metal ion binding"/>
    <property type="evidence" value="ECO:0007669"/>
    <property type="project" value="UniProtKB-KW"/>
</dbReference>
<organism evidence="10 11">
    <name type="scientific">Rhizoctonia solani</name>
    <dbReference type="NCBI Taxonomy" id="456999"/>
    <lineage>
        <taxon>Eukaryota</taxon>
        <taxon>Fungi</taxon>
        <taxon>Dikarya</taxon>
        <taxon>Basidiomycota</taxon>
        <taxon>Agaricomycotina</taxon>
        <taxon>Agaricomycetes</taxon>
        <taxon>Cantharellales</taxon>
        <taxon>Ceratobasidiaceae</taxon>
        <taxon>Rhizoctonia</taxon>
    </lineage>
</organism>
<dbReference type="Pfam" id="PF00264">
    <property type="entry name" value="Tyrosinase"/>
    <property type="match status" value="1"/>
</dbReference>
<evidence type="ECO:0000256" key="4">
    <source>
        <dbReference type="ARBA" id="ARBA00023008"/>
    </source>
</evidence>
<evidence type="ECO:0000313" key="10">
    <source>
        <dbReference type="EMBL" id="CAE6465121.1"/>
    </source>
</evidence>
<dbReference type="PANTHER" id="PTHR11474:SF76">
    <property type="entry name" value="SHKT DOMAIN-CONTAINING PROTEIN"/>
    <property type="match status" value="1"/>
</dbReference>
<dbReference type="EC" id="1.14.18.1" evidence="2"/>
<name>A0A8H3BUA3_9AGAM</name>
<protein>
    <recommendedName>
        <fullName evidence="2">tyrosinase</fullName>
        <ecNumber evidence="2">1.14.18.1</ecNumber>
    </recommendedName>
</protein>
<comment type="catalytic activity">
    <reaction evidence="7">
        <text>L-tyrosine + O2 = L-dopaquinone + H2O</text>
        <dbReference type="Rhea" id="RHEA:18117"/>
        <dbReference type="ChEBI" id="CHEBI:15377"/>
        <dbReference type="ChEBI" id="CHEBI:15379"/>
        <dbReference type="ChEBI" id="CHEBI:57924"/>
        <dbReference type="ChEBI" id="CHEBI:58315"/>
        <dbReference type="EC" id="1.14.18.1"/>
    </reaction>
</comment>
<proteinExistence type="inferred from homology"/>
<dbReference type="Gene3D" id="2.60.310.20">
    <property type="match status" value="1"/>
</dbReference>
<keyword evidence="3" id="KW-0479">Metal-binding</keyword>
<evidence type="ECO:0000256" key="8">
    <source>
        <dbReference type="SAM" id="MobiDB-lite"/>
    </source>
</evidence>
<accession>A0A8H3BUA3</accession>
<dbReference type="SUPFAM" id="SSF48056">
    <property type="entry name" value="Di-copper centre-containing domain"/>
    <property type="match status" value="1"/>
</dbReference>
<dbReference type="GO" id="GO:0042438">
    <property type="term" value="P:melanin biosynthetic process"/>
    <property type="evidence" value="ECO:0007669"/>
    <property type="project" value="UniProtKB-KW"/>
</dbReference>
<dbReference type="InterPro" id="IPR008922">
    <property type="entry name" value="Di-copper_centre_dom_sf"/>
</dbReference>
<sequence>MSFNANSSRWDEFSNTSFQSQPDEKQHPDLQVPPWVWNSGSLEQPHNSLHLVLGGIGHMMDPDYANFDPIFYLHHCNVDRLLAFWEHIYPDYWFGDKGYTTPKGDNKDFTQPDGKFESKTQVVKSSTDLTPFRKGDGSYWISNDTRWAANQSEQKYYTYPPIQDSANPKNIVELKPVDATQRERERLILQRYFQFDLVKIRQAELPKLKRSPFAHFTAKPDDGYEKVVDFRHFVLSVQIDPYIFGGSYQVEIIYSLGNGEKGYVGSVSAFARARDTQCSGCQARREAGIKSTNVVLVPHDIVIKILNYYPELKPEEALNKTLRAQICMPGGIVVGRCSDRPESGRPCNLPPQSIPKIVLHSSDVEALQDAELEHPVDRTQDLSPLTPYETYDWKVHGDLPLHWYTDN</sequence>
<evidence type="ECO:0000256" key="6">
    <source>
        <dbReference type="ARBA" id="ARBA00048233"/>
    </source>
</evidence>
<comment type="similarity">
    <text evidence="1">Belongs to the tyrosinase family.</text>
</comment>
<feature type="region of interest" description="Disordered" evidence="8">
    <location>
        <begin position="1"/>
        <end position="32"/>
    </location>
</feature>
<evidence type="ECO:0000256" key="1">
    <source>
        <dbReference type="ARBA" id="ARBA00009928"/>
    </source>
</evidence>
<comment type="catalytic activity">
    <reaction evidence="6">
        <text>2 L-dopa + O2 = 2 L-dopaquinone + 2 H2O</text>
        <dbReference type="Rhea" id="RHEA:34287"/>
        <dbReference type="ChEBI" id="CHEBI:15377"/>
        <dbReference type="ChEBI" id="CHEBI:15379"/>
        <dbReference type="ChEBI" id="CHEBI:57504"/>
        <dbReference type="ChEBI" id="CHEBI:57924"/>
        <dbReference type="EC" id="1.14.18.1"/>
    </reaction>
</comment>
<feature type="compositionally biased region" description="Polar residues" evidence="8">
    <location>
        <begin position="1"/>
        <end position="21"/>
    </location>
</feature>
<keyword evidence="4" id="KW-0186">Copper</keyword>
<dbReference type="PRINTS" id="PR00092">
    <property type="entry name" value="TYROSINASE"/>
</dbReference>
<comment type="caution">
    <text evidence="10">The sequence shown here is derived from an EMBL/GenBank/DDBJ whole genome shotgun (WGS) entry which is preliminary data.</text>
</comment>
<feature type="domain" description="Tyrosinase copper-binding" evidence="9">
    <location>
        <begin position="68"/>
        <end position="79"/>
    </location>
</feature>